<evidence type="ECO:0008006" key="5">
    <source>
        <dbReference type="Google" id="ProtNLM"/>
    </source>
</evidence>
<feature type="transmembrane region" description="Helical" evidence="2">
    <location>
        <begin position="176"/>
        <end position="195"/>
    </location>
</feature>
<dbReference type="SUPFAM" id="SSF48652">
    <property type="entry name" value="Tetraspanin"/>
    <property type="match status" value="1"/>
</dbReference>
<keyword evidence="2" id="KW-0472">Membrane</keyword>
<evidence type="ECO:0000256" key="1">
    <source>
        <dbReference type="SAM" id="MobiDB-lite"/>
    </source>
</evidence>
<feature type="compositionally biased region" description="Acidic residues" evidence="1">
    <location>
        <begin position="233"/>
        <end position="242"/>
    </location>
</feature>
<dbReference type="InterPro" id="IPR008952">
    <property type="entry name" value="Tetraspanin_EC2_sf"/>
</dbReference>
<evidence type="ECO:0000256" key="2">
    <source>
        <dbReference type="SAM" id="Phobius"/>
    </source>
</evidence>
<keyword evidence="2" id="KW-0812">Transmembrane</keyword>
<proteinExistence type="predicted"/>
<feature type="compositionally biased region" description="Polar residues" evidence="1">
    <location>
        <begin position="215"/>
        <end position="226"/>
    </location>
</feature>
<dbReference type="GO" id="GO:0016020">
    <property type="term" value="C:membrane"/>
    <property type="evidence" value="ECO:0007669"/>
    <property type="project" value="InterPro"/>
</dbReference>
<dbReference type="EMBL" id="JAPDFR010000005">
    <property type="protein sequence ID" value="KAK0386608.1"/>
    <property type="molecule type" value="Genomic_DNA"/>
</dbReference>
<evidence type="ECO:0000313" key="4">
    <source>
        <dbReference type="Proteomes" id="UP001175261"/>
    </source>
</evidence>
<feature type="compositionally biased region" description="Polar residues" evidence="1">
    <location>
        <begin position="265"/>
        <end position="276"/>
    </location>
</feature>
<dbReference type="Proteomes" id="UP001175261">
    <property type="component" value="Unassembled WGS sequence"/>
</dbReference>
<accession>A0AA39GH71</accession>
<feature type="region of interest" description="Disordered" evidence="1">
    <location>
        <begin position="215"/>
        <end position="276"/>
    </location>
</feature>
<name>A0AA39GH71_SARSR</name>
<sequence>MISPGLVYLFLSAALFTVAVVIHFHANSLSIPISSALTILTAILPFTALVNAYIRPNLLLIAHQHPPPSLRRHLPTALQTLQALVSAVLATLLLQSSVPDSLFVRCALEDQWTRMFRAKDARSVRIIQDALDCCGFNSVKDRAYPFGQPSSCPETYGRDRSCREAWKGAMQTSAGVDFGVVLAVALLQLIGLLMMKEGASWWTAWRLWSGRTNGAASDSEWQSSRPLLTDGPQEVDEEEVGTEEVPRRDYGSAAAAGDGPRVAPSSLNPEGNAWTQ</sequence>
<dbReference type="AlphaFoldDB" id="A0AA39GH71"/>
<comment type="caution">
    <text evidence="3">The sequence shown here is derived from an EMBL/GenBank/DDBJ whole genome shotgun (WGS) entry which is preliminary data.</text>
</comment>
<reference evidence="3" key="1">
    <citation type="submission" date="2022-10" db="EMBL/GenBank/DDBJ databases">
        <title>Determination and structural analysis of whole genome sequence of Sarocladium strictum F4-1.</title>
        <authorList>
            <person name="Hu L."/>
            <person name="Jiang Y."/>
        </authorList>
    </citation>
    <scope>NUCLEOTIDE SEQUENCE</scope>
    <source>
        <strain evidence="3">F4-1</strain>
    </source>
</reference>
<organism evidence="3 4">
    <name type="scientific">Sarocladium strictum</name>
    <name type="common">Black bundle disease fungus</name>
    <name type="synonym">Acremonium strictum</name>
    <dbReference type="NCBI Taxonomy" id="5046"/>
    <lineage>
        <taxon>Eukaryota</taxon>
        <taxon>Fungi</taxon>
        <taxon>Dikarya</taxon>
        <taxon>Ascomycota</taxon>
        <taxon>Pezizomycotina</taxon>
        <taxon>Sordariomycetes</taxon>
        <taxon>Hypocreomycetidae</taxon>
        <taxon>Hypocreales</taxon>
        <taxon>Sarocladiaceae</taxon>
        <taxon>Sarocladium</taxon>
    </lineage>
</organism>
<feature type="transmembrane region" description="Helical" evidence="2">
    <location>
        <begin position="32"/>
        <end position="54"/>
    </location>
</feature>
<protein>
    <recommendedName>
        <fullName evidence="5">Tetraspanin Tsp3</fullName>
    </recommendedName>
</protein>
<feature type="transmembrane region" description="Helical" evidence="2">
    <location>
        <begin position="7"/>
        <end position="26"/>
    </location>
</feature>
<gene>
    <name evidence="3" type="ORF">NLU13_6443</name>
</gene>
<keyword evidence="2" id="KW-1133">Transmembrane helix</keyword>
<evidence type="ECO:0000313" key="3">
    <source>
        <dbReference type="EMBL" id="KAK0386608.1"/>
    </source>
</evidence>
<keyword evidence="4" id="KW-1185">Reference proteome</keyword>